<dbReference type="Proteomes" id="UP000321331">
    <property type="component" value="Unassembled WGS sequence"/>
</dbReference>
<gene>
    <name evidence="1" type="ORF">FocTR4_00006456</name>
</gene>
<accession>A0A5C6TK54</accession>
<dbReference type="EMBL" id="VMNF01000003">
    <property type="protein sequence ID" value="TXC11520.1"/>
    <property type="molecule type" value="Genomic_DNA"/>
</dbReference>
<protein>
    <submittedName>
        <fullName evidence="1">Uncharacterized protein</fullName>
    </submittedName>
</protein>
<sequence>MTARGVLTSGAGSGAFGALKQAPLPKNLAVRRISQHRAAQRSADTTGDLPFAHLARSCHRWFQTSGLVINSILLQKMIIVTSPCTPVPVSLRGVAHFTSLLTLHPHTYSFSILHTLLISVSTPSWSFSFPSVNLL</sequence>
<evidence type="ECO:0000313" key="1">
    <source>
        <dbReference type="EMBL" id="TXC11520.1"/>
    </source>
</evidence>
<evidence type="ECO:0000313" key="2">
    <source>
        <dbReference type="Proteomes" id="UP000321331"/>
    </source>
</evidence>
<name>A0A5C6TK54_FUSOC</name>
<dbReference type="AlphaFoldDB" id="A0A5C6TK54"/>
<organism evidence="1 2">
    <name type="scientific">Fusarium oxysporum f. sp. cubense</name>
    <dbReference type="NCBI Taxonomy" id="61366"/>
    <lineage>
        <taxon>Eukaryota</taxon>
        <taxon>Fungi</taxon>
        <taxon>Dikarya</taxon>
        <taxon>Ascomycota</taxon>
        <taxon>Pezizomycotina</taxon>
        <taxon>Sordariomycetes</taxon>
        <taxon>Hypocreomycetidae</taxon>
        <taxon>Hypocreales</taxon>
        <taxon>Nectriaceae</taxon>
        <taxon>Fusarium</taxon>
        <taxon>Fusarium oxysporum species complex</taxon>
    </lineage>
</organism>
<reference evidence="1 2" key="1">
    <citation type="submission" date="2019-07" db="EMBL/GenBank/DDBJ databases">
        <title>The First High-Quality Draft Genome Sequence of the Causal Agent of the Current Panama Disease Epidemic.</title>
        <authorList>
            <person name="Warmington R.J."/>
            <person name="Kay W."/>
            <person name="Jeffries A."/>
            <person name="Bebber D."/>
            <person name="Moore K."/>
            <person name="Studholme D.J."/>
        </authorList>
    </citation>
    <scope>NUCLEOTIDE SEQUENCE [LARGE SCALE GENOMIC DNA]</scope>
    <source>
        <strain evidence="1 2">TR4</strain>
    </source>
</reference>
<proteinExistence type="predicted"/>
<comment type="caution">
    <text evidence="1">The sequence shown here is derived from an EMBL/GenBank/DDBJ whole genome shotgun (WGS) entry which is preliminary data.</text>
</comment>